<name>A0AAI8YJ51_9PEZI</name>
<evidence type="ECO:0000256" key="1">
    <source>
        <dbReference type="SAM" id="MobiDB-lite"/>
    </source>
</evidence>
<organism evidence="2 3">
    <name type="scientific">Anthostomella pinea</name>
    <dbReference type="NCBI Taxonomy" id="933095"/>
    <lineage>
        <taxon>Eukaryota</taxon>
        <taxon>Fungi</taxon>
        <taxon>Dikarya</taxon>
        <taxon>Ascomycota</taxon>
        <taxon>Pezizomycotina</taxon>
        <taxon>Sordariomycetes</taxon>
        <taxon>Xylariomycetidae</taxon>
        <taxon>Xylariales</taxon>
        <taxon>Xylariaceae</taxon>
        <taxon>Anthostomella</taxon>
    </lineage>
</organism>
<evidence type="ECO:0000313" key="2">
    <source>
        <dbReference type="EMBL" id="CAJ2509181.1"/>
    </source>
</evidence>
<evidence type="ECO:0000313" key="3">
    <source>
        <dbReference type="Proteomes" id="UP001295740"/>
    </source>
</evidence>
<comment type="caution">
    <text evidence="2">The sequence shown here is derived from an EMBL/GenBank/DDBJ whole genome shotgun (WGS) entry which is preliminary data.</text>
</comment>
<reference evidence="2" key="1">
    <citation type="submission" date="2023-10" db="EMBL/GenBank/DDBJ databases">
        <authorList>
            <person name="Hackl T."/>
        </authorList>
    </citation>
    <scope>NUCLEOTIDE SEQUENCE</scope>
</reference>
<dbReference type="Proteomes" id="UP001295740">
    <property type="component" value="Unassembled WGS sequence"/>
</dbReference>
<proteinExistence type="predicted"/>
<gene>
    <name evidence="2" type="ORF">KHLLAP_LOCUS9649</name>
</gene>
<feature type="compositionally biased region" description="Basic and acidic residues" evidence="1">
    <location>
        <begin position="15"/>
        <end position="24"/>
    </location>
</feature>
<accession>A0AAI8YJ51</accession>
<keyword evidence="3" id="KW-1185">Reference proteome</keyword>
<sequence>MDSIGPPDEVLREERFFDDTSSHYRERHRSKGGAPFPRIRHWFLKDAQEKWIAHFQACASNDAILSSIWLDSLSLENVAAASARGPTGMDIYNFQVSDRRNAFNAIYDDMCLEGWWPWPKKEQQ</sequence>
<dbReference type="EMBL" id="CAUWAG010000012">
    <property type="protein sequence ID" value="CAJ2509181.1"/>
    <property type="molecule type" value="Genomic_DNA"/>
</dbReference>
<dbReference type="AlphaFoldDB" id="A0AAI8YJ51"/>
<protein>
    <submittedName>
        <fullName evidence="2">Uu.00g142070.m01.CDS01</fullName>
    </submittedName>
</protein>
<feature type="region of interest" description="Disordered" evidence="1">
    <location>
        <begin position="15"/>
        <end position="35"/>
    </location>
</feature>